<reference evidence="1" key="1">
    <citation type="submission" date="2016-02" db="EMBL/GenBank/DDBJ databases">
        <title>WGS assembly of Manihot esculenta.</title>
        <authorList>
            <person name="Bredeson J.V."/>
            <person name="Prochnik S.E."/>
            <person name="Lyons J.B."/>
            <person name="Schmutz J."/>
            <person name="Grimwood J."/>
            <person name="Vrebalov J."/>
            <person name="Bart R.S."/>
            <person name="Amuge T."/>
            <person name="Ferguson M.E."/>
            <person name="Green R."/>
            <person name="Putnam N."/>
            <person name="Stites J."/>
            <person name="Rounsley S."/>
            <person name="Rokhsar D.S."/>
        </authorList>
    </citation>
    <scope>NUCLEOTIDE SEQUENCE [LARGE SCALE GENOMIC DNA]</scope>
    <source>
        <tissue evidence="1">Leaf</tissue>
    </source>
</reference>
<evidence type="ECO:0000313" key="1">
    <source>
        <dbReference type="EMBL" id="OAY51939.1"/>
    </source>
</evidence>
<name>A0A2C9VZH8_MANES</name>
<dbReference type="EMBL" id="CM004390">
    <property type="protein sequence ID" value="OAY51939.1"/>
    <property type="molecule type" value="Genomic_DNA"/>
</dbReference>
<accession>A0A2C9VZH8</accession>
<dbReference type="AlphaFoldDB" id="A0A2C9VZH8"/>
<gene>
    <name evidence="1" type="ORF">MANES_04G044500</name>
</gene>
<proteinExistence type="predicted"/>
<protein>
    <submittedName>
        <fullName evidence="1">Uncharacterized protein</fullName>
    </submittedName>
</protein>
<sequence length="38" mass="4208">MLFSSGNKGSEVLSEERGGSIQFSIILSLCYICIKRKL</sequence>
<organism evidence="1">
    <name type="scientific">Manihot esculenta</name>
    <name type="common">Cassava</name>
    <name type="synonym">Jatropha manihot</name>
    <dbReference type="NCBI Taxonomy" id="3983"/>
    <lineage>
        <taxon>Eukaryota</taxon>
        <taxon>Viridiplantae</taxon>
        <taxon>Streptophyta</taxon>
        <taxon>Embryophyta</taxon>
        <taxon>Tracheophyta</taxon>
        <taxon>Spermatophyta</taxon>
        <taxon>Magnoliopsida</taxon>
        <taxon>eudicotyledons</taxon>
        <taxon>Gunneridae</taxon>
        <taxon>Pentapetalae</taxon>
        <taxon>rosids</taxon>
        <taxon>fabids</taxon>
        <taxon>Malpighiales</taxon>
        <taxon>Euphorbiaceae</taxon>
        <taxon>Crotonoideae</taxon>
        <taxon>Manihoteae</taxon>
        <taxon>Manihot</taxon>
    </lineage>
</organism>